<dbReference type="OrthoDB" id="1014491at2"/>
<dbReference type="Pfam" id="PF13557">
    <property type="entry name" value="Phenol_MetA_deg"/>
    <property type="match status" value="1"/>
</dbReference>
<gene>
    <name evidence="1" type="ORF">C5O00_05750</name>
</gene>
<dbReference type="AlphaFoldDB" id="A0A2S0HVL7"/>
<sequence length="255" mass="28006">MCICFGISFGIMAQEEEIVGTIVTDRPDATEASSTVGKGILQIETGAFYTSFEKDNIKEEVLGFNTTLLRYGLLEHLELRLGWNFEEGRTSVNGMRLEDITSGFSPLLAGAKIDVAEENGFLPEIALIGHIFLPLSASSDYRPETTGVDFRFSLSHTLSERSSLGYNIGAQWGSDSPEAAYIYTLAYGYSITENFGFYAELYGDMPEDSSANHYWDAGFTYLLLKNLQLDATVGSSITEGQDILLSAGVSYRIPK</sequence>
<dbReference type="KEGG" id="aue:C5O00_05750"/>
<reference evidence="1 2" key="1">
    <citation type="submission" date="2018-02" db="EMBL/GenBank/DDBJ databases">
        <title>Genomic analysis of the strain RR4-38 isolated from a seawater recirculating aquaculture system.</title>
        <authorList>
            <person name="Kim Y.-S."/>
            <person name="Jang Y.H."/>
            <person name="Kim K.-H."/>
        </authorList>
    </citation>
    <scope>NUCLEOTIDE SEQUENCE [LARGE SCALE GENOMIC DNA]</scope>
    <source>
        <strain evidence="1 2">RR4-38</strain>
    </source>
</reference>
<proteinExistence type="predicted"/>
<protein>
    <submittedName>
        <fullName evidence="1">Transporter</fullName>
    </submittedName>
</protein>
<keyword evidence="2" id="KW-1185">Reference proteome</keyword>
<organism evidence="1 2">
    <name type="scientific">Pukyongia salina</name>
    <dbReference type="NCBI Taxonomy" id="2094025"/>
    <lineage>
        <taxon>Bacteria</taxon>
        <taxon>Pseudomonadati</taxon>
        <taxon>Bacteroidota</taxon>
        <taxon>Flavobacteriia</taxon>
        <taxon>Flavobacteriales</taxon>
        <taxon>Flavobacteriaceae</taxon>
        <taxon>Pukyongia</taxon>
    </lineage>
</organism>
<dbReference type="EMBL" id="CP027062">
    <property type="protein sequence ID" value="AVI50702.1"/>
    <property type="molecule type" value="Genomic_DNA"/>
</dbReference>
<dbReference type="InterPro" id="IPR025737">
    <property type="entry name" value="FApF"/>
</dbReference>
<evidence type="ECO:0000313" key="1">
    <source>
        <dbReference type="EMBL" id="AVI50702.1"/>
    </source>
</evidence>
<evidence type="ECO:0000313" key="2">
    <source>
        <dbReference type="Proteomes" id="UP000238442"/>
    </source>
</evidence>
<name>A0A2S0HVL7_9FLAO</name>
<dbReference type="Proteomes" id="UP000238442">
    <property type="component" value="Chromosome"/>
</dbReference>
<accession>A0A2S0HVL7</accession>